<dbReference type="InterPro" id="IPR027417">
    <property type="entry name" value="P-loop_NTPase"/>
</dbReference>
<feature type="domain" description="Nephrocystin 3-like N-terminal" evidence="2">
    <location>
        <begin position="353"/>
        <end position="466"/>
    </location>
</feature>
<dbReference type="Pfam" id="PF24883">
    <property type="entry name" value="NPHP3_N"/>
    <property type="match status" value="1"/>
</dbReference>
<sequence>MVQLSSDSDEEGVLVRAPSEKFQLRKQIRPYVTSTSEDFEEERNFLSENIFPVLDQQCQLRGCAFSPINVQWQPGDNVTLTGQLLRLNLDCISKCSPFFICLLGQTYGPFRSADSLQKDVSSLPSDADWLDRNYIVAASAGYSWILHESRQNCSITELEIIQAAFLSDNRYCYFYYRQPEHLDAKLEGKSKDERDTLMKTFLPSSEDGDFKIRDLKQRIVKKGISVKYFRTLEELGDHVLKDWSMVVNEIYPPLVSAPSVIETEEYREWISHESFAENHRQVFVTSPDLNCVMEELTNFAIGVLDDQYSEMENFVPVQSRYRNYSISSILRKPESFDDDKSGIESQCSYSEIKEKNLMVLTGDRGSGKSTLVANWLKQFKEENPEVKVIFHFVGSNGHSRDISVFLRHCIKDLREEYLKDDTMLDDASIFEPKAATTFQELYEGFQAAISLSPCVLVVEGVDELGSTLGIEPQQIKKFEWIPLPLPSYCRMILTTSTSDFSYRSLSERGDIKHLTLPQLKTASLKMKYLEEHMQMHYNHLKQEHVSIILESKLSSRPLFLTLLGNEIASFSVYTDLKAFLENTVEMCSSLRDLFTRCIKRWKKELSWSWEVIPTDGSGDEEELEYMGWIPDILRLLAVSRSGLTQREILDVLYQIGYQENVTVSMFDWLLFLQCAGSCLYEKPNGLINFSHQHMREIVEYELLRTVKPSAADIVPLQSDKDKVWREKKKSYHKHLVQYFSSLPISQHCVEELPWQLLMSGDFEGLTKVVTDPRIFMMLADPDGQNPSNVHDLLMYWHYLQSQGVSPAKSYLQVLVKAGVISHDIEAQELSVDGSVLEEEDSTIKESSHNGFPTSPVVSRINTASPRQGRQLSVIEESFSTMESETNLARHKIITKKSQEQITDEKENMDNMFVAVSKSSDGSLTKLNLADGKLTKLTWHIGVLLRDLGEISVAEKVFTALQDLLYKNFPLSEENQLLLARVTEVLGQMYLEKGNADDAEKMLKKTLHMLMDIPDAEEESSLLPCIEKMKGEVLSQIGYLRLNEGILDDAEDLLQESLEFSEKWGTLSHRATILFHFGLLRVKQGDFMMAENSLRNALSLRERWYGKSHPLIAEVLFHLAKLMCNPANDRFDKYNAEDIFRRALDIREKYYGKEHTLCGDVLFELGKMLSEESSFAAKMEACRLLSKALDVRIRKLVCLTNQYLITPAENSLVFLTNQCLITRAENSLVFLTNQYLITPAENFLVFLTNQCCITPAENFLVFLTNQCCITPAENSLVFLTNQCLITPAENSLVFLTNQCLITP</sequence>
<reference evidence="3 4" key="1">
    <citation type="submission" date="2024-11" db="EMBL/GenBank/DDBJ databases">
        <title>Chromosome-level genome assembly of the freshwater bivalve Anodonta woodiana.</title>
        <authorList>
            <person name="Chen X."/>
        </authorList>
    </citation>
    <scope>NUCLEOTIDE SEQUENCE [LARGE SCALE GENOMIC DNA]</scope>
    <source>
        <strain evidence="3">MN2024</strain>
        <tissue evidence="3">Gills</tissue>
    </source>
</reference>
<dbReference type="PANTHER" id="PTHR19860">
    <property type="entry name" value="DDB1- AND CUL4-ASSOCIATED FACTOR 12-RELATED"/>
    <property type="match status" value="1"/>
</dbReference>
<dbReference type="SUPFAM" id="SSF48452">
    <property type="entry name" value="TPR-like"/>
    <property type="match status" value="1"/>
</dbReference>
<accession>A0ABD3UU90</accession>
<organism evidence="3 4">
    <name type="scientific">Sinanodonta woodiana</name>
    <name type="common">Chinese pond mussel</name>
    <name type="synonym">Anodonta woodiana</name>
    <dbReference type="NCBI Taxonomy" id="1069815"/>
    <lineage>
        <taxon>Eukaryota</taxon>
        <taxon>Metazoa</taxon>
        <taxon>Spiralia</taxon>
        <taxon>Lophotrochozoa</taxon>
        <taxon>Mollusca</taxon>
        <taxon>Bivalvia</taxon>
        <taxon>Autobranchia</taxon>
        <taxon>Heteroconchia</taxon>
        <taxon>Palaeoheterodonta</taxon>
        <taxon>Unionida</taxon>
        <taxon>Unionoidea</taxon>
        <taxon>Unionidae</taxon>
        <taxon>Unioninae</taxon>
        <taxon>Sinanodonta</taxon>
    </lineage>
</organism>
<dbReference type="SUPFAM" id="SSF52540">
    <property type="entry name" value="P-loop containing nucleoside triphosphate hydrolases"/>
    <property type="match status" value="1"/>
</dbReference>
<dbReference type="InterPro" id="IPR011990">
    <property type="entry name" value="TPR-like_helical_dom_sf"/>
</dbReference>
<name>A0ABD3UU90_SINWO</name>
<keyword evidence="1" id="KW-0677">Repeat</keyword>
<protein>
    <recommendedName>
        <fullName evidence="2">Nephrocystin 3-like N-terminal domain-containing protein</fullName>
    </recommendedName>
</protein>
<dbReference type="PANTHER" id="PTHR19860:SF18">
    <property type="entry name" value="DUF4062 DOMAIN-CONTAINING PROTEIN"/>
    <property type="match status" value="1"/>
</dbReference>
<dbReference type="InterPro" id="IPR056884">
    <property type="entry name" value="NPHP3-like_N"/>
</dbReference>
<dbReference type="Gene3D" id="1.25.40.10">
    <property type="entry name" value="Tetratricopeptide repeat domain"/>
    <property type="match status" value="2"/>
</dbReference>
<evidence type="ECO:0000313" key="3">
    <source>
        <dbReference type="EMBL" id="KAL3853010.1"/>
    </source>
</evidence>
<comment type="caution">
    <text evidence="3">The sequence shown here is derived from an EMBL/GenBank/DDBJ whole genome shotgun (WGS) entry which is preliminary data.</text>
</comment>
<dbReference type="EMBL" id="JBJQND010000015">
    <property type="protein sequence ID" value="KAL3853010.1"/>
    <property type="molecule type" value="Genomic_DNA"/>
</dbReference>
<dbReference type="Proteomes" id="UP001634394">
    <property type="component" value="Unassembled WGS sequence"/>
</dbReference>
<gene>
    <name evidence="3" type="ORF">ACJMK2_016596</name>
</gene>
<dbReference type="InterPro" id="IPR051191">
    <property type="entry name" value="DCAF12"/>
</dbReference>
<evidence type="ECO:0000259" key="2">
    <source>
        <dbReference type="Pfam" id="PF24883"/>
    </source>
</evidence>
<dbReference type="InterPro" id="IPR019734">
    <property type="entry name" value="TPR_rpt"/>
</dbReference>
<evidence type="ECO:0000313" key="4">
    <source>
        <dbReference type="Proteomes" id="UP001634394"/>
    </source>
</evidence>
<evidence type="ECO:0000256" key="1">
    <source>
        <dbReference type="ARBA" id="ARBA00022737"/>
    </source>
</evidence>
<proteinExistence type="predicted"/>
<dbReference type="SMART" id="SM00028">
    <property type="entry name" value="TPR"/>
    <property type="match status" value="3"/>
</dbReference>
<keyword evidence="4" id="KW-1185">Reference proteome</keyword>
<dbReference type="Gene3D" id="3.40.50.300">
    <property type="entry name" value="P-loop containing nucleotide triphosphate hydrolases"/>
    <property type="match status" value="1"/>
</dbReference>